<feature type="transmembrane region" description="Helical" evidence="1">
    <location>
        <begin position="44"/>
        <end position="71"/>
    </location>
</feature>
<keyword evidence="1" id="KW-0812">Transmembrane</keyword>
<dbReference type="EMBL" id="JAPJZH010000003">
    <property type="protein sequence ID" value="MDA4844785.1"/>
    <property type="molecule type" value="Genomic_DNA"/>
</dbReference>
<keyword evidence="1" id="KW-1133">Transmembrane helix</keyword>
<evidence type="ECO:0000313" key="3">
    <source>
        <dbReference type="Proteomes" id="UP001148313"/>
    </source>
</evidence>
<accession>A0ABT4VKV6</accession>
<comment type="caution">
    <text evidence="2">The sequence shown here is derived from an EMBL/GenBank/DDBJ whole genome shotgun (WGS) entry which is preliminary data.</text>
</comment>
<proteinExistence type="predicted"/>
<name>A0ABT4VKV6_9HYPH</name>
<sequence>MKIRYERPVCHTAFWSHRLGLFALVLFAISAGLHRFGIMETEIFVVLFTICAGLALLAFLMAAYGILRLWMVGAEGGRASAKGSLYALLVLIPAGIAGFRAATLPPLYDISTNTSDVPVFLEPVAHGPEWFPHVPFLQVPPYAGQEKAYPQVTGRRYEGALDRVLEAVRLVAENEGIRISVTKLPEPEEAPVPTAREPAAGAPEAIGEVEAPAEEPDDDSVIGLSELISDDDPAAAAEPVILKQAQIVIQGETRTPIFGFTSDVSIRLSEEAETTFVDMRSQSRFGPHDLGTNAQIIAGFLRALDTELVGISVR</sequence>
<evidence type="ECO:0000313" key="2">
    <source>
        <dbReference type="EMBL" id="MDA4844785.1"/>
    </source>
</evidence>
<feature type="transmembrane region" description="Helical" evidence="1">
    <location>
        <begin position="83"/>
        <end position="102"/>
    </location>
</feature>
<gene>
    <name evidence="2" type="ORF">OOZ53_05460</name>
</gene>
<reference evidence="2" key="1">
    <citation type="submission" date="2022-11" db="EMBL/GenBank/DDBJ databases">
        <title>Hoeflea poritis sp. nov., isolated from scleractinian coral Porites lutea.</title>
        <authorList>
            <person name="Zhang G."/>
            <person name="Wei Q."/>
            <person name="Cai L."/>
        </authorList>
    </citation>
    <scope>NUCLEOTIDE SEQUENCE</scope>
    <source>
        <strain evidence="2">E7-10</strain>
    </source>
</reference>
<feature type="transmembrane region" description="Helical" evidence="1">
    <location>
        <begin position="21"/>
        <end position="38"/>
    </location>
</feature>
<dbReference type="Pfam" id="PF07386">
    <property type="entry name" value="DUF1499"/>
    <property type="match status" value="1"/>
</dbReference>
<keyword evidence="1" id="KW-0472">Membrane</keyword>
<evidence type="ECO:0000256" key="1">
    <source>
        <dbReference type="SAM" id="Phobius"/>
    </source>
</evidence>
<protein>
    <submittedName>
        <fullName evidence="2">DUF1499 domain-containing protein</fullName>
    </submittedName>
</protein>
<dbReference type="InterPro" id="IPR010865">
    <property type="entry name" value="DUF1499"/>
</dbReference>
<dbReference type="RefSeq" id="WP_271088323.1">
    <property type="nucleotide sequence ID" value="NZ_JAPJZH010000003.1"/>
</dbReference>
<dbReference type="Proteomes" id="UP001148313">
    <property type="component" value="Unassembled WGS sequence"/>
</dbReference>
<keyword evidence="3" id="KW-1185">Reference proteome</keyword>
<organism evidence="2 3">
    <name type="scientific">Hoeflea poritis</name>
    <dbReference type="NCBI Taxonomy" id="2993659"/>
    <lineage>
        <taxon>Bacteria</taxon>
        <taxon>Pseudomonadati</taxon>
        <taxon>Pseudomonadota</taxon>
        <taxon>Alphaproteobacteria</taxon>
        <taxon>Hyphomicrobiales</taxon>
        <taxon>Rhizobiaceae</taxon>
        <taxon>Hoeflea</taxon>
    </lineage>
</organism>